<dbReference type="Proteomes" id="UP000027002">
    <property type="component" value="Chromosome 4"/>
</dbReference>
<name>A0A063C3B2_USTVR</name>
<protein>
    <submittedName>
        <fullName evidence="2">Uncharacterized protein</fullName>
    </submittedName>
</protein>
<reference evidence="2" key="1">
    <citation type="journal article" date="2016" name="Genome Announc.">
        <title>Genome Sequence of Ustilaginoidea virens IPU010, a Rice Pathogenic Fungus Causing False Smut.</title>
        <authorList>
            <person name="Kumagai T."/>
            <person name="Ishii T."/>
            <person name="Terai G."/>
            <person name="Umemura M."/>
            <person name="Machida M."/>
            <person name="Asai K."/>
        </authorList>
    </citation>
    <scope>NUCLEOTIDE SEQUENCE [LARGE SCALE GENOMIC DNA]</scope>
    <source>
        <strain evidence="2">IPU010</strain>
    </source>
</reference>
<dbReference type="EMBL" id="CP072756">
    <property type="protein sequence ID" value="QUC21327.1"/>
    <property type="molecule type" value="Genomic_DNA"/>
</dbReference>
<feature type="compositionally biased region" description="Basic residues" evidence="1">
    <location>
        <begin position="104"/>
        <end position="129"/>
    </location>
</feature>
<dbReference type="AlphaFoldDB" id="A0A063C3B2"/>
<dbReference type="HOGENOM" id="CLU_1751075_0_0_1"/>
<keyword evidence="4" id="KW-1185">Reference proteome</keyword>
<dbReference type="GeneID" id="66066347"/>
<evidence type="ECO:0000313" key="5">
    <source>
        <dbReference type="Proteomes" id="UP000054053"/>
    </source>
</evidence>
<reference evidence="3" key="3">
    <citation type="submission" date="2020-03" db="EMBL/GenBank/DDBJ databases">
        <title>A mixture of massive structural variations and highly conserved coding sequences in Ustilaginoidea virens genome.</title>
        <authorList>
            <person name="Zhang K."/>
            <person name="Zhao Z."/>
            <person name="Zhang Z."/>
            <person name="Li Y."/>
            <person name="Hsiang T."/>
            <person name="Sun W."/>
        </authorList>
    </citation>
    <scope>NUCLEOTIDE SEQUENCE</scope>
    <source>
        <strain evidence="3">UV-8b</strain>
    </source>
</reference>
<dbReference type="KEGG" id="uvi:66066347"/>
<organism evidence="2 5">
    <name type="scientific">Ustilaginoidea virens</name>
    <name type="common">Rice false smut fungus</name>
    <name type="synonym">Villosiclava virens</name>
    <dbReference type="NCBI Taxonomy" id="1159556"/>
    <lineage>
        <taxon>Eukaryota</taxon>
        <taxon>Fungi</taxon>
        <taxon>Dikarya</taxon>
        <taxon>Ascomycota</taxon>
        <taxon>Pezizomycotina</taxon>
        <taxon>Sordariomycetes</taxon>
        <taxon>Hypocreomycetidae</taxon>
        <taxon>Hypocreales</taxon>
        <taxon>Clavicipitaceae</taxon>
        <taxon>Ustilaginoidea</taxon>
    </lineage>
</organism>
<dbReference type="RefSeq" id="XP_042999000.1">
    <property type="nucleotide sequence ID" value="XM_043143067.1"/>
</dbReference>
<evidence type="ECO:0000313" key="3">
    <source>
        <dbReference type="EMBL" id="QUC21327.1"/>
    </source>
</evidence>
<dbReference type="EMBL" id="BBTG02000028">
    <property type="protein sequence ID" value="GAO16213.1"/>
    <property type="molecule type" value="Genomic_DNA"/>
</dbReference>
<evidence type="ECO:0000313" key="4">
    <source>
        <dbReference type="Proteomes" id="UP000027002"/>
    </source>
</evidence>
<dbReference type="Proteomes" id="UP000054053">
    <property type="component" value="Unassembled WGS sequence"/>
</dbReference>
<gene>
    <name evidence="3" type="ORF">UV8b_05570</name>
    <name evidence="2" type="ORF">UVI_02044960</name>
</gene>
<evidence type="ECO:0000313" key="2">
    <source>
        <dbReference type="EMBL" id="GAO16213.1"/>
    </source>
</evidence>
<sequence>MADSTALTPEEAHVQSLFAEHDLRPNTWMQIGTPPRPIFVDQDMFDASYALMVLQRTARVRTGMVTRRQSGRLPSPVERYEAPVADKVSKKKPRGSKQTQQGKGKGKGKGKKQAAKKAPARVAGGKRKRKEEEAETGTGGGEAKDVLAA</sequence>
<proteinExistence type="predicted"/>
<feature type="region of interest" description="Disordered" evidence="1">
    <location>
        <begin position="63"/>
        <end position="149"/>
    </location>
</feature>
<evidence type="ECO:0000256" key="1">
    <source>
        <dbReference type="SAM" id="MobiDB-lite"/>
    </source>
</evidence>
<reference evidence="5" key="2">
    <citation type="journal article" date="2016" name="Genome Announc.">
        <title>Genome sequence of Ustilaginoidea virens IPU010, a rice pathogenic fungus causing false smut.</title>
        <authorList>
            <person name="Kumagai T."/>
            <person name="Ishii T."/>
            <person name="Terai G."/>
            <person name="Umemura M."/>
            <person name="Machida M."/>
            <person name="Asai K."/>
        </authorList>
    </citation>
    <scope>NUCLEOTIDE SEQUENCE [LARGE SCALE GENOMIC DNA]</scope>
    <source>
        <strain evidence="5">IPU010</strain>
    </source>
</reference>
<accession>A0A063C3B2</accession>